<comment type="caution">
    <text evidence="2">The sequence shown here is derived from an EMBL/GenBank/DDBJ whole genome shotgun (WGS) entry which is preliminary data.</text>
</comment>
<dbReference type="Pfam" id="PF09842">
    <property type="entry name" value="DUF2069"/>
    <property type="match status" value="1"/>
</dbReference>
<name>C5T5W9_ACIDE</name>
<feature type="transmembrane region" description="Helical" evidence="1">
    <location>
        <begin position="128"/>
        <end position="149"/>
    </location>
</feature>
<evidence type="ECO:0000313" key="3">
    <source>
        <dbReference type="Proteomes" id="UP000003856"/>
    </source>
</evidence>
<dbReference type="InterPro" id="IPR018643">
    <property type="entry name" value="DUF2069_membrane"/>
</dbReference>
<organism evidence="2 3">
    <name type="scientific">Acidovorax delafieldii 2AN</name>
    <dbReference type="NCBI Taxonomy" id="573060"/>
    <lineage>
        <taxon>Bacteria</taxon>
        <taxon>Pseudomonadati</taxon>
        <taxon>Pseudomonadota</taxon>
        <taxon>Betaproteobacteria</taxon>
        <taxon>Burkholderiales</taxon>
        <taxon>Comamonadaceae</taxon>
        <taxon>Acidovorax</taxon>
    </lineage>
</organism>
<gene>
    <name evidence="2" type="ORF">AcdelDRAFT_2299</name>
</gene>
<proteinExistence type="predicted"/>
<protein>
    <submittedName>
        <fullName evidence="2">Membrane protein-like protein</fullName>
    </submittedName>
</protein>
<dbReference type="AlphaFoldDB" id="C5T5W9"/>
<dbReference type="PATRIC" id="fig|573060.9.peg.2806"/>
<accession>C5T5W9</accession>
<evidence type="ECO:0000256" key="1">
    <source>
        <dbReference type="SAM" id="Phobius"/>
    </source>
</evidence>
<feature type="transmembrane region" description="Helical" evidence="1">
    <location>
        <begin position="50"/>
        <end position="71"/>
    </location>
</feature>
<sequence length="172" mass="18793">MDADDGNEDRARIVAPTARLEHNARRPLSPTTHSMNSSPNPGNAVAATRWLAAGSLLALIALCLAWELVLAPVRPGGSWLALKALPLCIPLAGILKNRMYTYRWVSLVIWLYFIEGVVRAWGDPRPGAWLAWAEIVLCVVLFTACTLHVRLRQRNARAQAQADAEAIAPLAP</sequence>
<evidence type="ECO:0000313" key="2">
    <source>
        <dbReference type="EMBL" id="EER60135.1"/>
    </source>
</evidence>
<reference evidence="2 3" key="1">
    <citation type="submission" date="2009-05" db="EMBL/GenBank/DDBJ databases">
        <title>The draft genome of Acidovorax delafieldii 2AN.</title>
        <authorList>
            <consortium name="US DOE Joint Genome Institute (JGI-PGF)"/>
            <person name="Lucas S."/>
            <person name="Copeland A."/>
            <person name="Lapidus A."/>
            <person name="Glavina del Rio T."/>
            <person name="Tice H."/>
            <person name="Bruce D."/>
            <person name="Goodwin L."/>
            <person name="Pitluck S."/>
            <person name="Larimer F."/>
            <person name="Land M.L."/>
            <person name="Hauser L."/>
            <person name="Shelobolina E.S."/>
            <person name="Picardal F."/>
            <person name="Roden E."/>
            <person name="Emerson D."/>
        </authorList>
    </citation>
    <scope>NUCLEOTIDE SEQUENCE [LARGE SCALE GENOMIC DNA]</scope>
    <source>
        <strain evidence="2 3">2AN</strain>
    </source>
</reference>
<keyword evidence="3" id="KW-1185">Reference proteome</keyword>
<keyword evidence="1" id="KW-0472">Membrane</keyword>
<dbReference type="Proteomes" id="UP000003856">
    <property type="component" value="Unassembled WGS sequence"/>
</dbReference>
<feature type="transmembrane region" description="Helical" evidence="1">
    <location>
        <begin position="102"/>
        <end position="122"/>
    </location>
</feature>
<keyword evidence="1" id="KW-0812">Transmembrane</keyword>
<keyword evidence="1" id="KW-1133">Transmembrane helix</keyword>
<feature type="transmembrane region" description="Helical" evidence="1">
    <location>
        <begin position="77"/>
        <end position="95"/>
    </location>
</feature>
<dbReference type="EMBL" id="ACQT01000073">
    <property type="protein sequence ID" value="EER60135.1"/>
    <property type="molecule type" value="Genomic_DNA"/>
</dbReference>